<name>A0A0D6LQM8_9BILA</name>
<organism evidence="1 2">
    <name type="scientific">Ancylostoma ceylanicum</name>
    <dbReference type="NCBI Taxonomy" id="53326"/>
    <lineage>
        <taxon>Eukaryota</taxon>
        <taxon>Metazoa</taxon>
        <taxon>Ecdysozoa</taxon>
        <taxon>Nematoda</taxon>
        <taxon>Chromadorea</taxon>
        <taxon>Rhabditida</taxon>
        <taxon>Rhabditina</taxon>
        <taxon>Rhabditomorpha</taxon>
        <taxon>Strongyloidea</taxon>
        <taxon>Ancylostomatidae</taxon>
        <taxon>Ancylostomatinae</taxon>
        <taxon>Ancylostoma</taxon>
    </lineage>
</organism>
<proteinExistence type="predicted"/>
<gene>
    <name evidence="1" type="ORF">ANCCEY_06693</name>
</gene>
<evidence type="ECO:0000313" key="2">
    <source>
        <dbReference type="Proteomes" id="UP000054495"/>
    </source>
</evidence>
<dbReference type="AlphaFoldDB" id="A0A0D6LQM8"/>
<sequence>MAIDSASHQGSTLLTWALEEDGAHKPTVKKKCPAKLSELPQEHDVSRKLEGNDNTTMEDYDWVTHKKPRTSIILITSAVVA</sequence>
<reference evidence="1 2" key="1">
    <citation type="submission" date="2013-05" db="EMBL/GenBank/DDBJ databases">
        <title>Draft genome of the parasitic nematode Anyclostoma ceylanicum.</title>
        <authorList>
            <person name="Mitreva M."/>
        </authorList>
    </citation>
    <scope>NUCLEOTIDE SEQUENCE [LARGE SCALE GENOMIC DNA]</scope>
</reference>
<dbReference type="EMBL" id="KE124953">
    <property type="protein sequence ID" value="EPB74204.1"/>
    <property type="molecule type" value="Genomic_DNA"/>
</dbReference>
<accession>A0A0D6LQM8</accession>
<dbReference type="Proteomes" id="UP000054495">
    <property type="component" value="Unassembled WGS sequence"/>
</dbReference>
<evidence type="ECO:0000313" key="1">
    <source>
        <dbReference type="EMBL" id="EPB74204.1"/>
    </source>
</evidence>
<protein>
    <submittedName>
        <fullName evidence="1">Uncharacterized protein</fullName>
    </submittedName>
</protein>
<keyword evidence="2" id="KW-1185">Reference proteome</keyword>